<protein>
    <recommendedName>
        <fullName evidence="1">Glutamine synthetase C-terminal domain-containing protein</fullName>
    </recommendedName>
</protein>
<evidence type="ECO:0000313" key="2">
    <source>
        <dbReference type="EMBL" id="MPN38947.1"/>
    </source>
</evidence>
<evidence type="ECO:0000259" key="1">
    <source>
        <dbReference type="Pfam" id="PF18318"/>
    </source>
</evidence>
<gene>
    <name evidence="2" type="ORF">SDC9_186472</name>
</gene>
<reference evidence="2" key="1">
    <citation type="submission" date="2019-08" db="EMBL/GenBank/DDBJ databases">
        <authorList>
            <person name="Kucharzyk K."/>
            <person name="Murdoch R.W."/>
            <person name="Higgins S."/>
            <person name="Loffler F."/>
        </authorList>
    </citation>
    <scope>NUCLEOTIDE SEQUENCE</scope>
</reference>
<proteinExistence type="predicted"/>
<dbReference type="InterPro" id="IPR040577">
    <property type="entry name" value="Gln-synt_C"/>
</dbReference>
<sequence>MLTNALDAAAVWKQPDTIDLFGRFGIFSEIECGSRYEIMLENYTKITLIEANTLLEMMQRQVLPAVISYAGKTAESLRQLRAIGLDNAELFNYVETLSDVVSKLTLRTQKLRDDILVLPQDDGELATHYIRDVIQKDMQNIREISDFAERMMDKTCWPMPTYTDLMHRV</sequence>
<dbReference type="Gene3D" id="1.20.120.1560">
    <property type="match status" value="1"/>
</dbReference>
<comment type="caution">
    <text evidence="2">The sequence shown here is derived from an EMBL/GenBank/DDBJ whole genome shotgun (WGS) entry which is preliminary data.</text>
</comment>
<feature type="domain" description="Glutamine synthetase C-terminal" evidence="1">
    <location>
        <begin position="3"/>
        <end position="80"/>
    </location>
</feature>
<dbReference type="AlphaFoldDB" id="A0A645HJ03"/>
<dbReference type="PANTHER" id="PTHR42974">
    <property type="entry name" value="GLUTAMINE SYNTHETASE"/>
    <property type="match status" value="1"/>
</dbReference>
<dbReference type="PANTHER" id="PTHR42974:SF1">
    <property type="entry name" value="TYPE-3 GLUTAMINE SYNTHETASE"/>
    <property type="match status" value="1"/>
</dbReference>
<dbReference type="InterPro" id="IPR052725">
    <property type="entry name" value="GS_Type-3"/>
</dbReference>
<dbReference type="EMBL" id="VSSQ01094477">
    <property type="protein sequence ID" value="MPN38947.1"/>
    <property type="molecule type" value="Genomic_DNA"/>
</dbReference>
<dbReference type="Pfam" id="PF18318">
    <property type="entry name" value="Gln-synt_C-ter"/>
    <property type="match status" value="1"/>
</dbReference>
<accession>A0A645HJ03</accession>
<name>A0A645HJ03_9ZZZZ</name>
<organism evidence="2">
    <name type="scientific">bioreactor metagenome</name>
    <dbReference type="NCBI Taxonomy" id="1076179"/>
    <lineage>
        <taxon>unclassified sequences</taxon>
        <taxon>metagenomes</taxon>
        <taxon>ecological metagenomes</taxon>
    </lineage>
</organism>